<accession>A0A4Q0Q9I7</accession>
<protein>
    <submittedName>
        <fullName evidence="2">Uncharacterized protein</fullName>
    </submittedName>
</protein>
<comment type="caution">
    <text evidence="2">The sequence shown here is derived from an EMBL/GenBank/DDBJ whole genome shotgun (WGS) entry which is preliminary data.</text>
</comment>
<proteinExistence type="predicted"/>
<evidence type="ECO:0000256" key="1">
    <source>
        <dbReference type="SAM" id="MobiDB-lite"/>
    </source>
</evidence>
<dbReference type="AlphaFoldDB" id="A0A4Q0Q9I7"/>
<evidence type="ECO:0000313" key="3">
    <source>
        <dbReference type="Proteomes" id="UP000290174"/>
    </source>
</evidence>
<dbReference type="EMBL" id="RKMK01000053">
    <property type="protein sequence ID" value="RXG85852.1"/>
    <property type="molecule type" value="Genomic_DNA"/>
</dbReference>
<organism evidence="2 3">
    <name type="scientific">Bradyrhizobium zhanjiangense</name>
    <dbReference type="NCBI Taxonomy" id="1325107"/>
    <lineage>
        <taxon>Bacteria</taxon>
        <taxon>Pseudomonadati</taxon>
        <taxon>Pseudomonadota</taxon>
        <taxon>Alphaproteobacteria</taxon>
        <taxon>Hyphomicrobiales</taxon>
        <taxon>Nitrobacteraceae</taxon>
        <taxon>Bradyrhizobium</taxon>
    </lineage>
</organism>
<name>A0A4Q0Q9I7_9BRAD</name>
<feature type="region of interest" description="Disordered" evidence="1">
    <location>
        <begin position="172"/>
        <end position="206"/>
    </location>
</feature>
<gene>
    <name evidence="2" type="ORF">EAS61_34895</name>
</gene>
<evidence type="ECO:0000313" key="2">
    <source>
        <dbReference type="EMBL" id="RXG85852.1"/>
    </source>
</evidence>
<sequence length="206" mass="22339">MLGLPLWERATSRFKRECMTGGDHEPQGALMFAVLRFLVTATQPRSCCRPNEVRDPNPGTSCSLDIWQVSIKSFRLLAPVNQIDKLEGIINVHVCECYLVAGNLQKCMLDAVTKAETPQSLTKEQADCSAGRCFLLLPDGNEFVALYLALRSESSAAAFVLASRLLQQAAVAPSPDAPPTCTTATTSTARARKERRCPGGKAPSKL</sequence>
<feature type="compositionally biased region" description="Low complexity" evidence="1">
    <location>
        <begin position="179"/>
        <end position="189"/>
    </location>
</feature>
<reference evidence="2 3" key="1">
    <citation type="submission" date="2018-11" db="EMBL/GenBank/DDBJ databases">
        <title>Bradyrhizobium sp. nov., isolated from effective nodules of peanut in China.</title>
        <authorList>
            <person name="Li Y."/>
        </authorList>
    </citation>
    <scope>NUCLEOTIDE SEQUENCE [LARGE SCALE GENOMIC DNA]</scope>
    <source>
        <strain evidence="2 3">CCBAU 51770</strain>
    </source>
</reference>
<dbReference type="Proteomes" id="UP000290174">
    <property type="component" value="Unassembled WGS sequence"/>
</dbReference>